<organism evidence="4 5">
    <name type="scientific">Nonomuraea thailandensis</name>
    <dbReference type="NCBI Taxonomy" id="1188745"/>
    <lineage>
        <taxon>Bacteria</taxon>
        <taxon>Bacillati</taxon>
        <taxon>Actinomycetota</taxon>
        <taxon>Actinomycetes</taxon>
        <taxon>Streptosporangiales</taxon>
        <taxon>Streptosporangiaceae</taxon>
        <taxon>Nonomuraea</taxon>
    </lineage>
</organism>
<dbReference type="PROSITE" id="PS50294">
    <property type="entry name" value="WD_REPEATS_REGION"/>
    <property type="match status" value="1"/>
</dbReference>
<keyword evidence="1 3" id="KW-0853">WD repeat</keyword>
<dbReference type="AlphaFoldDB" id="A0A9X2K3H5"/>
<accession>A0A9X2K3H5</accession>
<dbReference type="Proteomes" id="UP001139648">
    <property type="component" value="Unassembled WGS sequence"/>
</dbReference>
<evidence type="ECO:0000313" key="5">
    <source>
        <dbReference type="Proteomes" id="UP001139648"/>
    </source>
</evidence>
<dbReference type="PANTHER" id="PTHR19879">
    <property type="entry name" value="TRANSCRIPTION INITIATION FACTOR TFIID"/>
    <property type="match status" value="1"/>
</dbReference>
<evidence type="ECO:0000256" key="2">
    <source>
        <dbReference type="ARBA" id="ARBA00022737"/>
    </source>
</evidence>
<evidence type="ECO:0000313" key="4">
    <source>
        <dbReference type="EMBL" id="MCP2358359.1"/>
    </source>
</evidence>
<dbReference type="Gene3D" id="2.130.10.10">
    <property type="entry name" value="YVTN repeat-like/Quinoprotein amine dehydrogenase"/>
    <property type="match status" value="1"/>
</dbReference>
<gene>
    <name evidence="4" type="ORF">HD597_005379</name>
</gene>
<keyword evidence="4" id="KW-0238">DNA-binding</keyword>
<protein>
    <submittedName>
        <fullName evidence="4">DNA-binding transcriptional regulator YdaS (Cro superfamily)</fullName>
    </submittedName>
</protein>
<dbReference type="PROSITE" id="PS50082">
    <property type="entry name" value="WD_REPEATS_2"/>
    <property type="match status" value="1"/>
</dbReference>
<proteinExistence type="predicted"/>
<name>A0A9X2K3H5_9ACTN</name>
<evidence type="ECO:0000256" key="3">
    <source>
        <dbReference type="PROSITE-ProRule" id="PRU00221"/>
    </source>
</evidence>
<dbReference type="SMART" id="SM00320">
    <property type="entry name" value="WD40"/>
    <property type="match status" value="2"/>
</dbReference>
<dbReference type="Pfam" id="PF00400">
    <property type="entry name" value="WD40"/>
    <property type="match status" value="2"/>
</dbReference>
<keyword evidence="5" id="KW-1185">Reference proteome</keyword>
<keyword evidence="2" id="KW-0677">Repeat</keyword>
<evidence type="ECO:0000256" key="1">
    <source>
        <dbReference type="ARBA" id="ARBA00022574"/>
    </source>
</evidence>
<reference evidence="4" key="1">
    <citation type="submission" date="2022-06" db="EMBL/GenBank/DDBJ databases">
        <title>Sequencing the genomes of 1000 actinobacteria strains.</title>
        <authorList>
            <person name="Klenk H.-P."/>
        </authorList>
    </citation>
    <scope>NUCLEOTIDE SEQUENCE</scope>
    <source>
        <strain evidence="4">DSM 46694</strain>
    </source>
</reference>
<dbReference type="InterPro" id="IPR015943">
    <property type="entry name" value="WD40/YVTN_repeat-like_dom_sf"/>
</dbReference>
<dbReference type="EMBL" id="JAMZEB010000002">
    <property type="protein sequence ID" value="MCP2358359.1"/>
    <property type="molecule type" value="Genomic_DNA"/>
</dbReference>
<dbReference type="InterPro" id="IPR019775">
    <property type="entry name" value="WD40_repeat_CS"/>
</dbReference>
<dbReference type="PANTHER" id="PTHR19879:SF9">
    <property type="entry name" value="TRANSCRIPTION INITIATION FACTOR TFIID SUBUNIT 5"/>
    <property type="match status" value="1"/>
</dbReference>
<dbReference type="RefSeq" id="WP_253745430.1">
    <property type="nucleotide sequence ID" value="NZ_BAABKA010000043.1"/>
</dbReference>
<sequence>MILRGHKGDGVGVAFSPDGREVASTGRMDHTLKVWDLTTKGEPVVLRGHAAAVWTALSGPDGQHMATASNDGTDPSPALGTHHRPLLSDADRVLVTLVYLRGVCPQKALADLLGTNPVTIGEAVRETRPLLDEHKIAVPQSTHYFSRVQDLRQWLEQGEVTEQTHLSQALSHSELTGMPREAFHDLLQRLAVPYQAVIEQRRHRRRGGAPRPGSRRGVFTQKITDADRILATVLAGRQQCDQQSLADLFGISRGTIRNAIDDVQPLLDQHGYWVTPSARRFNTADDVLTFARAHADESPP</sequence>
<comment type="caution">
    <text evidence="4">The sequence shown here is derived from an EMBL/GenBank/DDBJ whole genome shotgun (WGS) entry which is preliminary data.</text>
</comment>
<dbReference type="SUPFAM" id="SSF50960">
    <property type="entry name" value="TolB, C-terminal domain"/>
    <property type="match status" value="1"/>
</dbReference>
<feature type="repeat" description="WD" evidence="3">
    <location>
        <begin position="3"/>
        <end position="39"/>
    </location>
</feature>
<dbReference type="PROSITE" id="PS00678">
    <property type="entry name" value="WD_REPEATS_1"/>
    <property type="match status" value="1"/>
</dbReference>
<dbReference type="GO" id="GO:0003677">
    <property type="term" value="F:DNA binding"/>
    <property type="evidence" value="ECO:0007669"/>
    <property type="project" value="UniProtKB-KW"/>
</dbReference>
<dbReference type="InterPro" id="IPR001680">
    <property type="entry name" value="WD40_rpt"/>
</dbReference>